<dbReference type="InterPro" id="IPR002495">
    <property type="entry name" value="Glyco_trans_8"/>
</dbReference>
<proteinExistence type="inferred from homology"/>
<name>A0AAD7UJF7_9STRA</name>
<evidence type="ECO:0008006" key="7">
    <source>
        <dbReference type="Google" id="ProtNLM"/>
    </source>
</evidence>
<dbReference type="GO" id="GO:0005794">
    <property type="term" value="C:Golgi apparatus"/>
    <property type="evidence" value="ECO:0007669"/>
    <property type="project" value="TreeGrafter"/>
</dbReference>
<evidence type="ECO:0000313" key="5">
    <source>
        <dbReference type="EMBL" id="KAJ8609171.1"/>
    </source>
</evidence>
<dbReference type="Pfam" id="PF01501">
    <property type="entry name" value="Glyco_transf_8"/>
    <property type="match status" value="1"/>
</dbReference>
<evidence type="ECO:0000256" key="4">
    <source>
        <dbReference type="ARBA" id="ARBA00022723"/>
    </source>
</evidence>
<keyword evidence="3" id="KW-0808">Transferase</keyword>
<gene>
    <name evidence="5" type="ORF">CTAYLR_008412</name>
</gene>
<comment type="similarity">
    <text evidence="1">Belongs to the glycosyltransferase 8 family.</text>
</comment>
<protein>
    <recommendedName>
        <fullName evidence="7">Hexosyltransferase</fullName>
    </recommendedName>
</protein>
<accession>A0AAD7UJF7</accession>
<dbReference type="PANTHER" id="PTHR13778:SF47">
    <property type="entry name" value="LIPOPOLYSACCHARIDE 1,3-GALACTOSYLTRANSFERASE"/>
    <property type="match status" value="1"/>
</dbReference>
<evidence type="ECO:0000256" key="2">
    <source>
        <dbReference type="ARBA" id="ARBA00022676"/>
    </source>
</evidence>
<keyword evidence="6" id="KW-1185">Reference proteome</keyword>
<evidence type="ECO:0000256" key="1">
    <source>
        <dbReference type="ARBA" id="ARBA00006351"/>
    </source>
</evidence>
<dbReference type="AlphaFoldDB" id="A0AAD7UJF7"/>
<dbReference type="PANTHER" id="PTHR13778">
    <property type="entry name" value="GLYCOSYLTRANSFERASE 8 DOMAIN-CONTAINING PROTEIN"/>
    <property type="match status" value="1"/>
</dbReference>
<keyword evidence="4" id="KW-0479">Metal-binding</keyword>
<dbReference type="EMBL" id="JAQMWT010000148">
    <property type="protein sequence ID" value="KAJ8609171.1"/>
    <property type="molecule type" value="Genomic_DNA"/>
</dbReference>
<sequence>MEKALWCALEGSFLLGESCPRSTSRAFAGRGHWYETSSGARWSVVGFRATRHRHEVVASGHHQRLTSPFKYARLYLHKLPACWPPAEVERLVYLDADVYALGDVVELSTFHPRVRAALLEKGIGDVEAELLDFNAGVMAYHVKAWREDAGLLKELESWIRLNRDIPIFKLGTNPPLVLTVRRSGIAPLDARWNCQDFDQSKRETHACDRADIIHFSGAQKPWRLAPNESAAMSWRLPSRSRACVYDFSRLGVKWRRGMRRGRGGAIAIVVAAD</sequence>
<dbReference type="Gene3D" id="3.90.550.10">
    <property type="entry name" value="Spore Coat Polysaccharide Biosynthesis Protein SpsA, Chain A"/>
    <property type="match status" value="1"/>
</dbReference>
<dbReference type="InterPro" id="IPR029044">
    <property type="entry name" value="Nucleotide-diphossugar_trans"/>
</dbReference>
<keyword evidence="2" id="KW-0328">Glycosyltransferase</keyword>
<evidence type="ECO:0000313" key="6">
    <source>
        <dbReference type="Proteomes" id="UP001230188"/>
    </source>
</evidence>
<comment type="caution">
    <text evidence="5">The sequence shown here is derived from an EMBL/GenBank/DDBJ whole genome shotgun (WGS) entry which is preliminary data.</text>
</comment>
<evidence type="ECO:0000256" key="3">
    <source>
        <dbReference type="ARBA" id="ARBA00022679"/>
    </source>
</evidence>
<dbReference type="SUPFAM" id="SSF53448">
    <property type="entry name" value="Nucleotide-diphospho-sugar transferases"/>
    <property type="match status" value="1"/>
</dbReference>
<dbReference type="GO" id="GO:0016757">
    <property type="term" value="F:glycosyltransferase activity"/>
    <property type="evidence" value="ECO:0007669"/>
    <property type="project" value="UniProtKB-KW"/>
</dbReference>
<dbReference type="GO" id="GO:0046872">
    <property type="term" value="F:metal ion binding"/>
    <property type="evidence" value="ECO:0007669"/>
    <property type="project" value="UniProtKB-KW"/>
</dbReference>
<organism evidence="5 6">
    <name type="scientific">Chrysophaeum taylorii</name>
    <dbReference type="NCBI Taxonomy" id="2483200"/>
    <lineage>
        <taxon>Eukaryota</taxon>
        <taxon>Sar</taxon>
        <taxon>Stramenopiles</taxon>
        <taxon>Ochrophyta</taxon>
        <taxon>Pelagophyceae</taxon>
        <taxon>Pelagomonadales</taxon>
        <taxon>Pelagomonadaceae</taxon>
        <taxon>Chrysophaeum</taxon>
    </lineage>
</organism>
<dbReference type="Proteomes" id="UP001230188">
    <property type="component" value="Unassembled WGS sequence"/>
</dbReference>
<reference evidence="5" key="1">
    <citation type="submission" date="2023-01" db="EMBL/GenBank/DDBJ databases">
        <title>Metagenome sequencing of chrysophaentin producing Chrysophaeum taylorii.</title>
        <authorList>
            <person name="Davison J."/>
            <person name="Bewley C."/>
        </authorList>
    </citation>
    <scope>NUCLEOTIDE SEQUENCE</scope>
    <source>
        <strain evidence="5">NIES-1699</strain>
    </source>
</reference>
<dbReference type="InterPro" id="IPR050748">
    <property type="entry name" value="Glycosyltrans_8_dom-fam"/>
</dbReference>